<evidence type="ECO:0000256" key="10">
    <source>
        <dbReference type="ARBA" id="ARBA00023136"/>
    </source>
</evidence>
<keyword evidence="5" id="KW-0808">Transferase</keyword>
<proteinExistence type="inferred from homology"/>
<dbReference type="EMBL" id="BSYO01000003">
    <property type="protein sequence ID" value="GMH02374.1"/>
    <property type="molecule type" value="Genomic_DNA"/>
</dbReference>
<organism evidence="14 15">
    <name type="scientific">Nepenthes gracilis</name>
    <name type="common">Slender pitcher plant</name>
    <dbReference type="NCBI Taxonomy" id="150966"/>
    <lineage>
        <taxon>Eukaryota</taxon>
        <taxon>Viridiplantae</taxon>
        <taxon>Streptophyta</taxon>
        <taxon>Embryophyta</taxon>
        <taxon>Tracheophyta</taxon>
        <taxon>Spermatophyta</taxon>
        <taxon>Magnoliopsida</taxon>
        <taxon>eudicotyledons</taxon>
        <taxon>Gunneridae</taxon>
        <taxon>Pentapetalae</taxon>
        <taxon>Caryophyllales</taxon>
        <taxon>Nepenthaceae</taxon>
        <taxon>Nepenthes</taxon>
    </lineage>
</organism>
<dbReference type="EC" id="2.4.1.-" evidence="13"/>
<keyword evidence="9 13" id="KW-0333">Golgi apparatus</keyword>
<dbReference type="InterPro" id="IPR002495">
    <property type="entry name" value="Glyco_trans_8"/>
</dbReference>
<dbReference type="Proteomes" id="UP001279734">
    <property type="component" value="Unassembled WGS sequence"/>
</dbReference>
<evidence type="ECO:0000256" key="4">
    <source>
        <dbReference type="ARBA" id="ARBA00022676"/>
    </source>
</evidence>
<evidence type="ECO:0000256" key="13">
    <source>
        <dbReference type="RuleBase" id="RU362027"/>
    </source>
</evidence>
<accession>A0AAD3S0Z8</accession>
<dbReference type="GO" id="GO:0047262">
    <property type="term" value="F:polygalacturonate 4-alpha-galacturonosyltransferase activity"/>
    <property type="evidence" value="ECO:0007669"/>
    <property type="project" value="InterPro"/>
</dbReference>
<dbReference type="GO" id="GO:0071555">
    <property type="term" value="P:cell wall organization"/>
    <property type="evidence" value="ECO:0007669"/>
    <property type="project" value="UniProtKB-KW"/>
</dbReference>
<keyword evidence="11" id="KW-0325">Glycoprotein</keyword>
<evidence type="ECO:0000256" key="1">
    <source>
        <dbReference type="ARBA" id="ARBA00004323"/>
    </source>
</evidence>
<dbReference type="PANTHER" id="PTHR32116">
    <property type="entry name" value="GALACTURONOSYLTRANSFERASE 4-RELATED"/>
    <property type="match status" value="1"/>
</dbReference>
<comment type="pathway">
    <text evidence="2 13">Glycan metabolism; pectin biosynthesis.</text>
</comment>
<evidence type="ECO:0000256" key="2">
    <source>
        <dbReference type="ARBA" id="ARBA00004877"/>
    </source>
</evidence>
<dbReference type="AlphaFoldDB" id="A0AAD3S0Z8"/>
<dbReference type="SUPFAM" id="SSF53448">
    <property type="entry name" value="Nucleotide-diphospho-sugar transferases"/>
    <property type="match status" value="1"/>
</dbReference>
<evidence type="ECO:0000256" key="11">
    <source>
        <dbReference type="ARBA" id="ARBA00023180"/>
    </source>
</evidence>
<evidence type="ECO:0000256" key="8">
    <source>
        <dbReference type="ARBA" id="ARBA00022989"/>
    </source>
</evidence>
<dbReference type="Pfam" id="PF01501">
    <property type="entry name" value="Glyco_transf_8"/>
    <property type="match status" value="1"/>
</dbReference>
<evidence type="ECO:0000256" key="3">
    <source>
        <dbReference type="ARBA" id="ARBA00006351"/>
    </source>
</evidence>
<dbReference type="PANTHER" id="PTHR32116:SF0">
    <property type="entry name" value="GALACTURONOSYLTRANSFERASE 6-RELATED"/>
    <property type="match status" value="1"/>
</dbReference>
<evidence type="ECO:0000256" key="7">
    <source>
        <dbReference type="ARBA" id="ARBA00022968"/>
    </source>
</evidence>
<evidence type="ECO:0000256" key="9">
    <source>
        <dbReference type="ARBA" id="ARBA00023034"/>
    </source>
</evidence>
<gene>
    <name evidence="14" type="ORF">Nepgr_004213</name>
</gene>
<dbReference type="GO" id="GO:0000139">
    <property type="term" value="C:Golgi membrane"/>
    <property type="evidence" value="ECO:0007669"/>
    <property type="project" value="UniProtKB-SubCell"/>
</dbReference>
<keyword evidence="6" id="KW-0812">Transmembrane</keyword>
<evidence type="ECO:0000313" key="15">
    <source>
        <dbReference type="Proteomes" id="UP001279734"/>
    </source>
</evidence>
<dbReference type="CDD" id="cd06429">
    <property type="entry name" value="GT8_like_1"/>
    <property type="match status" value="1"/>
</dbReference>
<protein>
    <recommendedName>
        <fullName evidence="13">Hexosyltransferase</fullName>
        <ecNumber evidence="13">2.4.1.-</ecNumber>
    </recommendedName>
</protein>
<evidence type="ECO:0000313" key="14">
    <source>
        <dbReference type="EMBL" id="GMH02374.1"/>
    </source>
</evidence>
<keyword evidence="7" id="KW-0735">Signal-anchor</keyword>
<keyword evidence="8" id="KW-1133">Transmembrane helix</keyword>
<comment type="subcellular location">
    <subcellularLocation>
        <location evidence="1 13">Golgi apparatus membrane</location>
        <topology evidence="1 13">Single-pass type II membrane protein</topology>
    </subcellularLocation>
</comment>
<dbReference type="Pfam" id="PF25557">
    <property type="entry name" value="GAUT_1"/>
    <property type="match status" value="1"/>
</dbReference>
<comment type="similarity">
    <text evidence="3 13">Belongs to the glycosyltransferase 8 family.</text>
</comment>
<dbReference type="InterPro" id="IPR029044">
    <property type="entry name" value="Nucleotide-diphossugar_trans"/>
</dbReference>
<dbReference type="Gene3D" id="3.90.550.10">
    <property type="entry name" value="Spore Coat Polysaccharide Biosynthesis Protein SpsA, Chain A"/>
    <property type="match status" value="1"/>
</dbReference>
<name>A0AAD3S0Z8_NEPGR</name>
<evidence type="ECO:0000256" key="6">
    <source>
        <dbReference type="ARBA" id="ARBA00022692"/>
    </source>
</evidence>
<keyword evidence="10" id="KW-0472">Membrane</keyword>
<comment type="caution">
    <text evidence="14">The sequence shown here is derived from an EMBL/GenBank/DDBJ whole genome shotgun (WGS) entry which is preliminary data.</text>
</comment>
<keyword evidence="4 13" id="KW-0328">Glycosyltransferase</keyword>
<evidence type="ECO:0000256" key="12">
    <source>
        <dbReference type="ARBA" id="ARBA00023316"/>
    </source>
</evidence>
<reference evidence="14" key="1">
    <citation type="submission" date="2023-05" db="EMBL/GenBank/DDBJ databases">
        <title>Nepenthes gracilis genome sequencing.</title>
        <authorList>
            <person name="Fukushima K."/>
        </authorList>
    </citation>
    <scope>NUCLEOTIDE SEQUENCE</scope>
    <source>
        <strain evidence="14">SING2019-196</strain>
    </source>
</reference>
<dbReference type="InterPro" id="IPR029993">
    <property type="entry name" value="GAUT"/>
</dbReference>
<sequence length="605" mass="70053">MRRFRRWQRICILSVLSISVFAPIVLVSYRHKTLTIDGNKDFIEDLSTIKHRADALKLSAIEQETGEGVKEPNQEVYRDSNYSMITNSPNVDVKSKIISLERIVTDRDDKEENKQMQPKEVLLTNSAEEYLLNQRTVQHYPRVRSPHVTAIRHDQDSLSQKLIAQDEKVKKMKDQLVRAKVYLSFSVPTSNSHLVKELKQRIKELERALGEAKKDSSLSRRALQKMRNMEVTLSKASHVYPDCPAMVERLHAMTQNAEELVRAQREQSTFLTQLAGRTTPKGLHCLSMRLTAEYFTLDPVEQELPNQRNFNNPNLFHFAVFSDNVLACAVVVNSTVSNAKEQEKIVFHVVTDPLNFPGISRWFLLNPPGKATIQVQSIENFNWLSSKYSSRLEKQNSQDPRYSSPLNHLRFYLPDIFPHLDKIVFLDHDVVVQGDLAALWGVDMKGKVNGAVETCREGESSFRRMDMFINFSDPMVAARFDINACTWAFGMNLFDLREWRHQDLSRRHHRFLILGNERPLWKAGSLPQGWVTFYNQTIPLDLKWHVLGLGYGSDLRSDDIKAAAVIHYDGIMKPWLDIGIRKYKFYWNKYLDFDNPYLQRCNIHG</sequence>
<evidence type="ECO:0000256" key="5">
    <source>
        <dbReference type="ARBA" id="ARBA00022679"/>
    </source>
</evidence>
<dbReference type="FunFam" id="3.90.550.10:FF:000056">
    <property type="entry name" value="Hexosyltransferase"/>
    <property type="match status" value="1"/>
</dbReference>
<keyword evidence="12 13" id="KW-0961">Cell wall biogenesis/degradation</keyword>
<keyword evidence="15" id="KW-1185">Reference proteome</keyword>